<accession>A0AB73INR3</accession>
<dbReference type="RefSeq" id="WP_392396212.1">
    <property type="nucleotide sequence ID" value="NZ_JAURTK010000025.1"/>
</dbReference>
<evidence type="ECO:0000313" key="3">
    <source>
        <dbReference type="EMBL" id="MDP9651653.1"/>
    </source>
</evidence>
<comment type="caution">
    <text evidence="3">The sequence shown here is derived from an EMBL/GenBank/DDBJ whole genome shotgun (WGS) entry which is preliminary data.</text>
</comment>
<feature type="signal peptide" evidence="2">
    <location>
        <begin position="1"/>
        <end position="18"/>
    </location>
</feature>
<dbReference type="EMBL" id="JAURTK010000025">
    <property type="protein sequence ID" value="MDP9651653.1"/>
    <property type="molecule type" value="Genomic_DNA"/>
</dbReference>
<feature type="transmembrane region" description="Helical" evidence="1">
    <location>
        <begin position="61"/>
        <end position="78"/>
    </location>
</feature>
<feature type="transmembrane region" description="Helical" evidence="1">
    <location>
        <begin position="28"/>
        <end position="49"/>
    </location>
</feature>
<proteinExistence type="predicted"/>
<evidence type="ECO:0000256" key="1">
    <source>
        <dbReference type="SAM" id="Phobius"/>
    </source>
</evidence>
<keyword evidence="1" id="KW-0812">Transmembrane</keyword>
<dbReference type="Proteomes" id="UP001229486">
    <property type="component" value="Unassembled WGS sequence"/>
</dbReference>
<protein>
    <submittedName>
        <fullName evidence="3">Uncharacterized protein</fullName>
    </submittedName>
</protein>
<keyword evidence="1" id="KW-1133">Transmembrane helix</keyword>
<keyword evidence="2" id="KW-0732">Signal</keyword>
<sequence length="231" mass="25048">MLAVSALLFLLLPTVSHAEAGELGGVAVFAVTVCSLIWVTLTLLVFLLFRRRLPILKRIGLSALFLFLPVLLLGGEFLKEYAFGEYTSTRTEVTTKSSDVLGVTFPPGSHAEYEQTGGFFSWGANRTLHAIHSPRPVMLGNVSINAMIYIPENCCGQVRVEVSENVNINGWSCGDATFDLTPAGPALRSCFLTAPRRWRGQQYLAGAFVDFSSAMAGTGQAASDPLRSAWR</sequence>
<dbReference type="AlphaFoldDB" id="A0AB73INR3"/>
<organism evidence="3 4">
    <name type="scientific">Paraburkholderia caledonica</name>
    <dbReference type="NCBI Taxonomy" id="134536"/>
    <lineage>
        <taxon>Bacteria</taxon>
        <taxon>Pseudomonadati</taxon>
        <taxon>Pseudomonadota</taxon>
        <taxon>Betaproteobacteria</taxon>
        <taxon>Burkholderiales</taxon>
        <taxon>Burkholderiaceae</taxon>
        <taxon>Paraburkholderia</taxon>
    </lineage>
</organism>
<keyword evidence="1" id="KW-0472">Membrane</keyword>
<evidence type="ECO:0000313" key="4">
    <source>
        <dbReference type="Proteomes" id="UP001229486"/>
    </source>
</evidence>
<evidence type="ECO:0000256" key="2">
    <source>
        <dbReference type="SAM" id="SignalP"/>
    </source>
</evidence>
<name>A0AB73INR3_9BURK</name>
<gene>
    <name evidence="3" type="ORF">J2793_007128</name>
</gene>
<reference evidence="3" key="1">
    <citation type="submission" date="2023-07" db="EMBL/GenBank/DDBJ databases">
        <title>Sorghum-associated microbial communities from plants grown in Nebraska, USA.</title>
        <authorList>
            <person name="Schachtman D."/>
        </authorList>
    </citation>
    <scope>NUCLEOTIDE SEQUENCE</scope>
    <source>
        <strain evidence="3">DS1061</strain>
    </source>
</reference>
<feature type="chain" id="PRO_5044495949" evidence="2">
    <location>
        <begin position="19"/>
        <end position="231"/>
    </location>
</feature>